<comment type="subcellular location">
    <subcellularLocation>
        <location evidence="1">Periplasm</location>
    </subcellularLocation>
</comment>
<evidence type="ECO:0000256" key="6">
    <source>
        <dbReference type="ARBA" id="ARBA00023032"/>
    </source>
</evidence>
<dbReference type="GO" id="GO:1901681">
    <property type="term" value="F:sulfur compound binding"/>
    <property type="evidence" value="ECO:0007669"/>
    <property type="project" value="InterPro"/>
</dbReference>
<evidence type="ECO:0000313" key="10">
    <source>
        <dbReference type="Proteomes" id="UP000192738"/>
    </source>
</evidence>
<dbReference type="PROSITE" id="PS00401">
    <property type="entry name" value="PROK_SULFATE_BIND_1"/>
    <property type="match status" value="1"/>
</dbReference>
<evidence type="ECO:0000256" key="3">
    <source>
        <dbReference type="ARBA" id="ARBA00022448"/>
    </source>
</evidence>
<reference evidence="9 10" key="1">
    <citation type="submission" date="2017-04" db="EMBL/GenBank/DDBJ databases">
        <authorList>
            <person name="Afonso C.L."/>
            <person name="Miller P.J."/>
            <person name="Scott M.A."/>
            <person name="Spackman E."/>
            <person name="Goraichik I."/>
            <person name="Dimitrov K.M."/>
            <person name="Suarez D.L."/>
            <person name="Swayne D.E."/>
        </authorList>
    </citation>
    <scope>NUCLEOTIDE SEQUENCE [LARGE SCALE GENOMIC DNA]</scope>
    <source>
        <strain evidence="9 10">DSM 5090</strain>
    </source>
</reference>
<keyword evidence="10" id="KW-1185">Reference proteome</keyword>
<evidence type="ECO:0000256" key="5">
    <source>
        <dbReference type="ARBA" id="ARBA00022764"/>
    </source>
</evidence>
<dbReference type="PROSITE" id="PS00757">
    <property type="entry name" value="PROK_SULFATE_BIND_2"/>
    <property type="match status" value="1"/>
</dbReference>
<keyword evidence="5" id="KW-0574">Periplasm</keyword>
<name>A0A1W1Y744_9FIRM</name>
<accession>A0A1W1Y744</accession>
<dbReference type="PANTHER" id="PTHR30368:SF2">
    <property type="entry name" value="SULFATE-BINDING PROTEIN"/>
    <property type="match status" value="1"/>
</dbReference>
<evidence type="ECO:0000256" key="7">
    <source>
        <dbReference type="ARBA" id="ARBA00037097"/>
    </source>
</evidence>
<comment type="function">
    <text evidence="7">This protein specifically binds sulfate and is involved in its transmembrane transport.</text>
</comment>
<dbReference type="RefSeq" id="WP_084573568.1">
    <property type="nucleotide sequence ID" value="NZ_CP155572.1"/>
</dbReference>
<dbReference type="Proteomes" id="UP000192738">
    <property type="component" value="Unassembled WGS sequence"/>
</dbReference>
<sequence>MFQLSAKPRSKSVKIYLLIIALSLIITSLAGCAKQEATADKAGKPAAEPVKLLNVSYDPTRELYKEFNESFATQWKNKTGQSVTIQQSHGGSGAQARAVREGIEADVVTLALAQDIDELQKAGLISADWQKRLAQNSTPYTSTIVFLVRKGNPKNIKDWDDLVKPGVAVITPNPKTSGGARWNHLAAWGYALKNNNNDESQAKDFIAKLYQNVPVLDTGARGSTTTFVERGIGDVLLAWENEALLAEKELGKDKFEIVAPSLSILAEPPVTVVDKVVDKKGTRQVAEAYLQYLYTDQGQELAAKHYYRPRAEAVAAKYANQFPKLNLFTIAELGGWTEAHNKHFKDGGIFDQIYAPKAKQ</sequence>
<proteinExistence type="inferred from homology"/>
<dbReference type="Gene3D" id="3.40.190.10">
    <property type="entry name" value="Periplasmic binding protein-like II"/>
    <property type="match status" value="2"/>
</dbReference>
<evidence type="ECO:0000256" key="2">
    <source>
        <dbReference type="ARBA" id="ARBA00006099"/>
    </source>
</evidence>
<dbReference type="EMBL" id="FWXI01000001">
    <property type="protein sequence ID" value="SMC31661.1"/>
    <property type="molecule type" value="Genomic_DNA"/>
</dbReference>
<evidence type="ECO:0000256" key="4">
    <source>
        <dbReference type="ARBA" id="ARBA00022729"/>
    </source>
</evidence>
<dbReference type="NCBIfam" id="NF008106">
    <property type="entry name" value="PRK10852.1"/>
    <property type="match status" value="1"/>
</dbReference>
<dbReference type="OrthoDB" id="9802127at2"/>
<dbReference type="PANTHER" id="PTHR30368">
    <property type="entry name" value="SULFATE-BINDING PROTEIN"/>
    <property type="match status" value="1"/>
</dbReference>
<dbReference type="GO" id="GO:1902358">
    <property type="term" value="P:sulfate transmembrane transport"/>
    <property type="evidence" value="ECO:0007669"/>
    <property type="project" value="InterPro"/>
</dbReference>
<gene>
    <name evidence="9" type="ORF">SAMN04488500_10128</name>
</gene>
<dbReference type="SUPFAM" id="SSF53850">
    <property type="entry name" value="Periplasmic binding protein-like II"/>
    <property type="match status" value="1"/>
</dbReference>
<protein>
    <recommendedName>
        <fullName evidence="8">Sulfate-binding protein</fullName>
    </recommendedName>
</protein>
<evidence type="ECO:0000256" key="8">
    <source>
        <dbReference type="ARBA" id="ARBA00041180"/>
    </source>
</evidence>
<keyword evidence="6" id="KW-0764">Sulfate transport</keyword>
<evidence type="ECO:0000256" key="1">
    <source>
        <dbReference type="ARBA" id="ARBA00004418"/>
    </source>
</evidence>
<dbReference type="Pfam" id="PF13531">
    <property type="entry name" value="SBP_bac_11"/>
    <property type="match status" value="1"/>
</dbReference>
<dbReference type="NCBIfam" id="NF008022">
    <property type="entry name" value="PRK10752.1"/>
    <property type="match status" value="1"/>
</dbReference>
<keyword evidence="3" id="KW-0813">Transport</keyword>
<dbReference type="AlphaFoldDB" id="A0A1W1Y744"/>
<dbReference type="InterPro" id="IPR000957">
    <property type="entry name" value="Sulphate/thiosulphate-bd_CS"/>
</dbReference>
<keyword evidence="4" id="KW-0732">Signal</keyword>
<dbReference type="GO" id="GO:0140104">
    <property type="term" value="F:molecular carrier activity"/>
    <property type="evidence" value="ECO:0007669"/>
    <property type="project" value="InterPro"/>
</dbReference>
<dbReference type="InterPro" id="IPR005669">
    <property type="entry name" value="Thiosulph/SO4-bd"/>
</dbReference>
<comment type="similarity">
    <text evidence="2">Belongs to the prokaryotic sulfate-binding protein family.</text>
</comment>
<dbReference type="CDD" id="cd01005">
    <property type="entry name" value="PBP2_CysP"/>
    <property type="match status" value="1"/>
</dbReference>
<dbReference type="GO" id="GO:0042597">
    <property type="term" value="C:periplasmic space"/>
    <property type="evidence" value="ECO:0007669"/>
    <property type="project" value="UniProtKB-SubCell"/>
</dbReference>
<dbReference type="NCBIfam" id="TIGR00971">
    <property type="entry name" value="3a0106s03"/>
    <property type="match status" value="1"/>
</dbReference>
<organism evidence="9 10">
    <name type="scientific">Sporomusa malonica</name>
    <dbReference type="NCBI Taxonomy" id="112901"/>
    <lineage>
        <taxon>Bacteria</taxon>
        <taxon>Bacillati</taxon>
        <taxon>Bacillota</taxon>
        <taxon>Negativicutes</taxon>
        <taxon>Selenomonadales</taxon>
        <taxon>Sporomusaceae</taxon>
        <taxon>Sporomusa</taxon>
    </lineage>
</organism>
<dbReference type="STRING" id="112901.SAMN04488500_10128"/>
<dbReference type="PROSITE" id="PS51257">
    <property type="entry name" value="PROKAR_LIPOPROTEIN"/>
    <property type="match status" value="1"/>
</dbReference>
<dbReference type="InterPro" id="IPR034408">
    <property type="entry name" value="Sulphate/thiosulphate_BS"/>
</dbReference>
<evidence type="ECO:0000313" key="9">
    <source>
        <dbReference type="EMBL" id="SMC31661.1"/>
    </source>
</evidence>